<evidence type="ECO:0000256" key="1">
    <source>
        <dbReference type="ARBA" id="ARBA00010529"/>
    </source>
</evidence>
<accession>A0A7J0BVN6</accession>
<dbReference type="PANTHER" id="PTHR33175">
    <property type="entry name" value="DNA-BINDING PROTEIN HU"/>
    <property type="match status" value="1"/>
</dbReference>
<comment type="similarity">
    <text evidence="1 3">Belongs to the bacterial histone-like protein family.</text>
</comment>
<comment type="caution">
    <text evidence="4">The sequence shown here is derived from an EMBL/GenBank/DDBJ whole genome shotgun (WGS) entry which is preliminary data.</text>
</comment>
<keyword evidence="2" id="KW-0238">DNA-binding</keyword>
<dbReference type="SUPFAM" id="SSF47729">
    <property type="entry name" value="IHF-like DNA-binding proteins"/>
    <property type="match status" value="1"/>
</dbReference>
<evidence type="ECO:0000313" key="4">
    <source>
        <dbReference type="EMBL" id="GFM37779.1"/>
    </source>
</evidence>
<dbReference type="Gene3D" id="4.10.520.10">
    <property type="entry name" value="IHF-like DNA-binding proteins"/>
    <property type="match status" value="1"/>
</dbReference>
<gene>
    <name evidence="4" type="ORF">DSM19430T_24630</name>
</gene>
<reference evidence="4 5" key="1">
    <citation type="submission" date="2020-05" db="EMBL/GenBank/DDBJ databases">
        <title>Draft genome sequence of Desulfovibrio psychrotolerans JS1T.</title>
        <authorList>
            <person name="Ueno A."/>
            <person name="Tamazawa S."/>
            <person name="Tamamura S."/>
            <person name="Murakami T."/>
            <person name="Kiyama T."/>
            <person name="Inomata H."/>
            <person name="Amano Y."/>
            <person name="Miyakawa K."/>
            <person name="Tamaki H."/>
            <person name="Naganuma T."/>
            <person name="Kaneko K."/>
        </authorList>
    </citation>
    <scope>NUCLEOTIDE SEQUENCE [LARGE SCALE GENOMIC DNA]</scope>
    <source>
        <strain evidence="4 5">JS1</strain>
    </source>
</reference>
<dbReference type="InterPro" id="IPR000119">
    <property type="entry name" value="Hist_DNA-bd"/>
</dbReference>
<dbReference type="Pfam" id="PF00216">
    <property type="entry name" value="Bac_DNA_binding"/>
    <property type="match status" value="1"/>
</dbReference>
<evidence type="ECO:0000256" key="3">
    <source>
        <dbReference type="RuleBase" id="RU003939"/>
    </source>
</evidence>
<dbReference type="EMBL" id="BLVP01000010">
    <property type="protein sequence ID" value="GFM37779.1"/>
    <property type="molecule type" value="Genomic_DNA"/>
</dbReference>
<evidence type="ECO:0000313" key="5">
    <source>
        <dbReference type="Proteomes" id="UP000503820"/>
    </source>
</evidence>
<dbReference type="GO" id="GO:0030527">
    <property type="term" value="F:structural constituent of chromatin"/>
    <property type="evidence" value="ECO:0007669"/>
    <property type="project" value="InterPro"/>
</dbReference>
<sequence length="91" mass="10179">MNKSELVKMLSEEHNLSNDEAALVVNTFFDSVRDALLEGDRVEIRGFGSFKVKDYSGYKGRNPKTGQSVEVSAKKLPVFRAGKELKELVND</sequence>
<evidence type="ECO:0000256" key="2">
    <source>
        <dbReference type="ARBA" id="ARBA00023125"/>
    </source>
</evidence>
<organism evidence="4 5">
    <name type="scientific">Desulfovibrio psychrotolerans</name>
    <dbReference type="NCBI Taxonomy" id="415242"/>
    <lineage>
        <taxon>Bacteria</taxon>
        <taxon>Pseudomonadati</taxon>
        <taxon>Thermodesulfobacteriota</taxon>
        <taxon>Desulfovibrionia</taxon>
        <taxon>Desulfovibrionales</taxon>
        <taxon>Desulfovibrionaceae</taxon>
        <taxon>Desulfovibrio</taxon>
    </lineage>
</organism>
<proteinExistence type="inferred from homology"/>
<dbReference type="GO" id="GO:0005829">
    <property type="term" value="C:cytosol"/>
    <property type="evidence" value="ECO:0007669"/>
    <property type="project" value="TreeGrafter"/>
</dbReference>
<keyword evidence="5" id="KW-1185">Reference proteome</keyword>
<dbReference type="InterPro" id="IPR010992">
    <property type="entry name" value="IHF-like_DNA-bd_dom_sf"/>
</dbReference>
<dbReference type="PRINTS" id="PR01727">
    <property type="entry name" value="DNABINDINGHU"/>
</dbReference>
<name>A0A7J0BVN6_9BACT</name>
<dbReference type="AlphaFoldDB" id="A0A7J0BVN6"/>
<dbReference type="Proteomes" id="UP000503820">
    <property type="component" value="Unassembled WGS sequence"/>
</dbReference>
<dbReference type="SMART" id="SM00411">
    <property type="entry name" value="BHL"/>
    <property type="match status" value="1"/>
</dbReference>
<protein>
    <submittedName>
        <fullName evidence="4">Integration host factor subunit beta</fullName>
    </submittedName>
</protein>
<dbReference type="CDD" id="cd13836">
    <property type="entry name" value="IHF_B"/>
    <property type="match status" value="1"/>
</dbReference>
<dbReference type="GO" id="GO:0003677">
    <property type="term" value="F:DNA binding"/>
    <property type="evidence" value="ECO:0007669"/>
    <property type="project" value="UniProtKB-KW"/>
</dbReference>
<dbReference type="PANTHER" id="PTHR33175:SF5">
    <property type="entry name" value="INTEGRATION HOST FACTOR SUBUNIT BETA"/>
    <property type="match status" value="1"/>
</dbReference>